<protein>
    <recommendedName>
        <fullName evidence="5">GIY-YIG domain-containing protein</fullName>
    </recommendedName>
</protein>
<keyword evidence="4" id="KW-1185">Reference proteome</keyword>
<organism evidence="3 4">
    <name type="scientific">Enterococcus phage vB_OCPT_Bob</name>
    <dbReference type="NCBI Taxonomy" id="2922318"/>
    <lineage>
        <taxon>Viruses</taxon>
        <taxon>Duplodnaviria</taxon>
        <taxon>Heunggongvirae</taxon>
        <taxon>Uroviricota</taxon>
        <taxon>Caudoviricetes</taxon>
        <taxon>Herelleviridae</taxon>
        <taxon>Brockvirinae</taxon>
        <taxon>Kochikohdavirus</taxon>
        <taxon>Kochikohdavirus bob</taxon>
    </lineage>
</organism>
<dbReference type="EMBL" id="ON113169">
    <property type="protein sequence ID" value="UQT00437.1"/>
    <property type="molecule type" value="Genomic_DNA"/>
</dbReference>
<dbReference type="InterPro" id="IPR045566">
    <property type="entry name" value="SegE-like_GIY-YIG"/>
</dbReference>
<dbReference type="InterPro" id="IPR048681">
    <property type="entry name" value="I-TevI_DNA-bd"/>
</dbReference>
<dbReference type="Gene3D" id="3.40.1440.10">
    <property type="entry name" value="GIY-YIG endonuclease"/>
    <property type="match status" value="1"/>
</dbReference>
<evidence type="ECO:0000259" key="1">
    <source>
        <dbReference type="Pfam" id="PF19835"/>
    </source>
</evidence>
<evidence type="ECO:0000259" key="2">
    <source>
        <dbReference type="Pfam" id="PF20987"/>
    </source>
</evidence>
<sequence length="238" mass="27010">MYGFVYMTTNKINNMKYIGKCEYSRKNGWKNYLGSGTYFKRALATYGREAFTREILAEAESKYELEALEEGFIHYYNAVHDPNFYNLKQTSIGGDTFTTNPRKEHTRELKSINARGKNNPQYEAVKTEKMIKSVKEANSKKVVANGVLYNSLTEASKDLGVAVSTINYRLDSEGFPNYIRLSPKKDMTGRLVSNKKRAVSVEGVTYESIAEASRCLGCSKAKVKGRVKSEDFPTWFIV</sequence>
<dbReference type="SUPFAM" id="SSF82771">
    <property type="entry name" value="GIY-YIG endonuclease"/>
    <property type="match status" value="1"/>
</dbReference>
<dbReference type="Pfam" id="PF19835">
    <property type="entry name" value="SegE_GIY-YIG"/>
    <property type="match status" value="1"/>
</dbReference>
<gene>
    <name evidence="3" type="ORF">FGBNBECL_00079</name>
</gene>
<name>A0A9E7DU50_9CAUD</name>
<proteinExistence type="predicted"/>
<evidence type="ECO:0008006" key="5">
    <source>
        <dbReference type="Google" id="ProtNLM"/>
    </source>
</evidence>
<accession>A0A9E7DU50</accession>
<feature type="domain" description="Intron-encoded endonuclease 1 DNA-binding" evidence="2">
    <location>
        <begin position="130"/>
        <end position="177"/>
    </location>
</feature>
<dbReference type="Proteomes" id="UP001057444">
    <property type="component" value="Segment"/>
</dbReference>
<dbReference type="Pfam" id="PF20987">
    <property type="entry name" value="I-TevI_DNA-bd"/>
    <property type="match status" value="2"/>
</dbReference>
<evidence type="ECO:0000313" key="4">
    <source>
        <dbReference type="Proteomes" id="UP001057444"/>
    </source>
</evidence>
<feature type="domain" description="Putative endonuclease SegE-like GIY-YIG" evidence="1">
    <location>
        <begin position="2"/>
        <end position="86"/>
    </location>
</feature>
<reference evidence="3" key="1">
    <citation type="submission" date="2022-03" db="EMBL/GenBank/DDBJ databases">
        <title>Phage cocktails constrain the growth of Enterococcus.</title>
        <authorList>
            <person name="Wandro S."/>
        </authorList>
    </citation>
    <scope>NUCLEOTIDE SEQUENCE</scope>
</reference>
<dbReference type="SUPFAM" id="SSF64496">
    <property type="entry name" value="DNA-binding domain of intron-encoded endonucleases"/>
    <property type="match status" value="1"/>
</dbReference>
<dbReference type="InterPro" id="IPR035901">
    <property type="entry name" value="GIY-YIG_endonuc_sf"/>
</dbReference>
<dbReference type="CDD" id="cd10443">
    <property type="entry name" value="GIY-YIG_HE_Tlr8p_PBC-V_like"/>
    <property type="match status" value="1"/>
</dbReference>
<feature type="domain" description="Intron-encoded endonuclease 1 DNA-binding" evidence="2">
    <location>
        <begin position="191"/>
        <end position="236"/>
    </location>
</feature>
<evidence type="ECO:0000313" key="3">
    <source>
        <dbReference type="EMBL" id="UQT00437.1"/>
    </source>
</evidence>